<reference evidence="2" key="2">
    <citation type="submission" date="2021-02" db="EMBL/GenBank/DDBJ databases">
        <authorList>
            <person name="Kimball J.A."/>
            <person name="Haas M.W."/>
            <person name="Macchietto M."/>
            <person name="Kono T."/>
            <person name="Duquette J."/>
            <person name="Shao M."/>
        </authorList>
    </citation>
    <scope>NUCLEOTIDE SEQUENCE</scope>
    <source>
        <tissue evidence="2">Fresh leaf tissue</tissue>
    </source>
</reference>
<accession>A0A8J5RVC6</accession>
<protein>
    <recommendedName>
        <fullName evidence="4">Exonuclease domain-containing protein</fullName>
    </recommendedName>
</protein>
<dbReference type="OrthoDB" id="2018529at2759"/>
<evidence type="ECO:0008006" key="4">
    <source>
        <dbReference type="Google" id="ProtNLM"/>
    </source>
</evidence>
<name>A0A8J5RVC6_ZIZPA</name>
<evidence type="ECO:0000313" key="3">
    <source>
        <dbReference type="Proteomes" id="UP000729402"/>
    </source>
</evidence>
<feature type="compositionally biased region" description="Basic and acidic residues" evidence="1">
    <location>
        <begin position="149"/>
        <end position="158"/>
    </location>
</feature>
<dbReference type="PANTHER" id="PTHR30231">
    <property type="entry name" value="DNA POLYMERASE III SUBUNIT EPSILON"/>
    <property type="match status" value="1"/>
</dbReference>
<feature type="region of interest" description="Disordered" evidence="1">
    <location>
        <begin position="137"/>
        <end position="164"/>
    </location>
</feature>
<dbReference type="EMBL" id="JAAALK010000288">
    <property type="protein sequence ID" value="KAG8055522.1"/>
    <property type="molecule type" value="Genomic_DNA"/>
</dbReference>
<gene>
    <name evidence="2" type="ORF">GUJ93_ZPchr0001g32973</name>
</gene>
<evidence type="ECO:0000313" key="2">
    <source>
        <dbReference type="EMBL" id="KAG8055522.1"/>
    </source>
</evidence>
<reference evidence="2" key="1">
    <citation type="journal article" date="2021" name="bioRxiv">
        <title>Whole Genome Assembly and Annotation of Northern Wild Rice, Zizania palustris L., Supports a Whole Genome Duplication in the Zizania Genus.</title>
        <authorList>
            <person name="Haas M."/>
            <person name="Kono T."/>
            <person name="Macchietto M."/>
            <person name="Millas R."/>
            <person name="McGilp L."/>
            <person name="Shao M."/>
            <person name="Duquette J."/>
            <person name="Hirsch C.N."/>
            <person name="Kimball J."/>
        </authorList>
    </citation>
    <scope>NUCLEOTIDE SEQUENCE</scope>
    <source>
        <tissue evidence="2">Fresh leaf tissue</tissue>
    </source>
</reference>
<comment type="caution">
    <text evidence="2">The sequence shown here is derived from an EMBL/GenBank/DDBJ whole genome shotgun (WGS) entry which is preliminary data.</text>
</comment>
<evidence type="ECO:0000256" key="1">
    <source>
        <dbReference type="SAM" id="MobiDB-lite"/>
    </source>
</evidence>
<dbReference type="AlphaFoldDB" id="A0A8J5RVC6"/>
<feature type="compositionally biased region" description="Basic residues" evidence="1">
    <location>
        <begin position="138"/>
        <end position="148"/>
    </location>
</feature>
<dbReference type="PANTHER" id="PTHR30231:SF26">
    <property type="entry name" value="PROTEIN NEN4"/>
    <property type="match status" value="1"/>
</dbReference>
<proteinExistence type="predicted"/>
<organism evidence="2 3">
    <name type="scientific">Zizania palustris</name>
    <name type="common">Northern wild rice</name>
    <dbReference type="NCBI Taxonomy" id="103762"/>
    <lineage>
        <taxon>Eukaryota</taxon>
        <taxon>Viridiplantae</taxon>
        <taxon>Streptophyta</taxon>
        <taxon>Embryophyta</taxon>
        <taxon>Tracheophyta</taxon>
        <taxon>Spermatophyta</taxon>
        <taxon>Magnoliopsida</taxon>
        <taxon>Liliopsida</taxon>
        <taxon>Poales</taxon>
        <taxon>Poaceae</taxon>
        <taxon>BOP clade</taxon>
        <taxon>Oryzoideae</taxon>
        <taxon>Oryzeae</taxon>
        <taxon>Zizaniinae</taxon>
        <taxon>Zizania</taxon>
    </lineage>
</organism>
<keyword evidence="3" id="KW-1185">Reference proteome</keyword>
<dbReference type="Proteomes" id="UP000729402">
    <property type="component" value="Unassembled WGS sequence"/>
</dbReference>
<dbReference type="GO" id="GO:0008408">
    <property type="term" value="F:3'-5' exonuclease activity"/>
    <property type="evidence" value="ECO:0007669"/>
    <property type="project" value="TreeGrafter"/>
</dbReference>
<sequence>METTTTQSSTPEKLLEFGTIGVCSRKLVEVGSYHTLIRPPDLSAVSKHFTTTPGLDEAFAAIGRPPPEPVTVVDSLNMLAQDFGSRVGDLKMATLASYFGISKQRHRSLDDAHMNLEVLKQYATVLLLESNLPPGMMRARRRRRRSWRHHEVEEEKKHNPCATGDAQLEAAQDADVSVVEQGKTVKGVATAALGYDGGMD</sequence>